<organism evidence="2 3">
    <name type="scientific">Sphingomonas alba</name>
    <dbReference type="NCBI Taxonomy" id="2908208"/>
    <lineage>
        <taxon>Bacteria</taxon>
        <taxon>Pseudomonadati</taxon>
        <taxon>Pseudomonadota</taxon>
        <taxon>Alphaproteobacteria</taxon>
        <taxon>Sphingomonadales</taxon>
        <taxon>Sphingomonadaceae</taxon>
        <taxon>Sphingomonas</taxon>
    </lineage>
</organism>
<evidence type="ECO:0000313" key="2">
    <source>
        <dbReference type="EMBL" id="MCL6683686.1"/>
    </source>
</evidence>
<sequence length="107" mass="10621">MSRTFILLASLAAIAAPASAATYAGKPAAAASANKFVANDIVWNNAGGVYRGNTDDSRPLVLCQSLAKKAGQLESFTVNGQAIAAADLAKCNAAAPAASTPAVAEAN</sequence>
<feature type="signal peptide" evidence="1">
    <location>
        <begin position="1"/>
        <end position="20"/>
    </location>
</feature>
<dbReference type="NCBIfam" id="NF047636">
    <property type="entry name" value="CC_3452_fam"/>
    <property type="match status" value="1"/>
</dbReference>
<name>A0ABT0RM05_9SPHN</name>
<comment type="caution">
    <text evidence="2">The sequence shown here is derived from an EMBL/GenBank/DDBJ whole genome shotgun (WGS) entry which is preliminary data.</text>
</comment>
<feature type="chain" id="PRO_5047371311" evidence="1">
    <location>
        <begin position="21"/>
        <end position="107"/>
    </location>
</feature>
<dbReference type="Proteomes" id="UP001165363">
    <property type="component" value="Unassembled WGS sequence"/>
</dbReference>
<reference evidence="2" key="1">
    <citation type="submission" date="2022-05" db="EMBL/GenBank/DDBJ databases">
        <authorList>
            <person name="Jo J.-H."/>
            <person name="Im W.-T."/>
        </authorList>
    </citation>
    <scope>NUCLEOTIDE SEQUENCE</scope>
    <source>
        <strain evidence="2">SE158</strain>
    </source>
</reference>
<keyword evidence="1" id="KW-0732">Signal</keyword>
<evidence type="ECO:0000256" key="1">
    <source>
        <dbReference type="SAM" id="SignalP"/>
    </source>
</evidence>
<dbReference type="InterPro" id="IPR058067">
    <property type="entry name" value="CC_3452-like"/>
</dbReference>
<dbReference type="RefSeq" id="WP_249847732.1">
    <property type="nucleotide sequence ID" value="NZ_JAMGBD010000001.1"/>
</dbReference>
<protein>
    <submittedName>
        <fullName evidence="2">Uncharacterized protein</fullName>
    </submittedName>
</protein>
<accession>A0ABT0RM05</accession>
<proteinExistence type="predicted"/>
<dbReference type="EMBL" id="JAMGBD010000001">
    <property type="protein sequence ID" value="MCL6683686.1"/>
    <property type="molecule type" value="Genomic_DNA"/>
</dbReference>
<dbReference type="InterPro" id="IPR058513">
    <property type="entry name" value="DUF8200"/>
</dbReference>
<keyword evidence="3" id="KW-1185">Reference proteome</keyword>
<dbReference type="Pfam" id="PF26624">
    <property type="entry name" value="DUF8200"/>
    <property type="match status" value="1"/>
</dbReference>
<gene>
    <name evidence="2" type="ORF">LZ536_07210</name>
</gene>
<evidence type="ECO:0000313" key="3">
    <source>
        <dbReference type="Proteomes" id="UP001165363"/>
    </source>
</evidence>